<evidence type="ECO:0000313" key="2">
    <source>
        <dbReference type="EMBL" id="KAF4509316.1"/>
    </source>
</evidence>
<name>A0A8H4V6B2_9HYPO</name>
<proteinExistence type="predicted"/>
<dbReference type="AlphaFoldDB" id="A0A8H4V6B2"/>
<protein>
    <recommendedName>
        <fullName evidence="1">Calcineurin-like phosphoesterase domain-containing protein</fullName>
    </recommendedName>
</protein>
<dbReference type="InterPro" id="IPR004843">
    <property type="entry name" value="Calcineurin-like_PHP"/>
</dbReference>
<dbReference type="PANTHER" id="PTHR12905:SF0">
    <property type="entry name" value="CALCINEURIN-LIKE PHOSPHOESTERASE DOMAIN-CONTAINING PROTEIN"/>
    <property type="match status" value="1"/>
</dbReference>
<dbReference type="CDD" id="cd07379">
    <property type="entry name" value="MPP_239FB"/>
    <property type="match status" value="1"/>
</dbReference>
<gene>
    <name evidence="2" type="ORF">G6O67_005581</name>
</gene>
<dbReference type="InterPro" id="IPR029052">
    <property type="entry name" value="Metallo-depent_PP-like"/>
</dbReference>
<comment type="caution">
    <text evidence="2">The sequence shown here is derived from an EMBL/GenBank/DDBJ whole genome shotgun (WGS) entry which is preliminary data.</text>
</comment>
<dbReference type="SUPFAM" id="SSF56300">
    <property type="entry name" value="Metallo-dependent phosphatases"/>
    <property type="match status" value="1"/>
</dbReference>
<dbReference type="Pfam" id="PF00149">
    <property type="entry name" value="Metallophos"/>
    <property type="match status" value="1"/>
</dbReference>
<organism evidence="2 3">
    <name type="scientific">Ophiocordyceps sinensis</name>
    <dbReference type="NCBI Taxonomy" id="72228"/>
    <lineage>
        <taxon>Eukaryota</taxon>
        <taxon>Fungi</taxon>
        <taxon>Dikarya</taxon>
        <taxon>Ascomycota</taxon>
        <taxon>Pezizomycotina</taxon>
        <taxon>Sordariomycetes</taxon>
        <taxon>Hypocreomycetidae</taxon>
        <taxon>Hypocreales</taxon>
        <taxon>Ophiocordycipitaceae</taxon>
        <taxon>Ophiocordyceps</taxon>
    </lineage>
</organism>
<evidence type="ECO:0000313" key="3">
    <source>
        <dbReference type="Proteomes" id="UP000557566"/>
    </source>
</evidence>
<accession>A0A8H4V6B2</accession>
<dbReference type="EMBL" id="JAAVMX010000005">
    <property type="protein sequence ID" value="KAF4509316.1"/>
    <property type="molecule type" value="Genomic_DNA"/>
</dbReference>
<sequence>MSPAIQPLTSIKTRGHGRRRVASALIRAHKGAAPPTTRPETCPLRIVCISDTHNRQPKEMQDGLTWLSSQPHPYKVFVAGNHDVLLDDAFLDKYPERRYGQTHGKQDLDWGSVIYLQDSAVSLEFPPSEQGQVGRTEDAAITSLTIFGSPWTPQYGISAFQYLPSNSRHWEDVFASADITPHIVVTHGPPYLHLDRRDFHRAGCPYLAEEVYRIRPRLHVFGHIHASYGREDVVLDGVQRTYEEVMTGWAGWASLVGMAIVIAWARVERVLRGPGQEKTTTFVNAAVVGGPHNELQNAPTVIEMY</sequence>
<feature type="domain" description="Calcineurin-like phosphoesterase" evidence="1">
    <location>
        <begin position="72"/>
        <end position="226"/>
    </location>
</feature>
<dbReference type="Proteomes" id="UP000557566">
    <property type="component" value="Unassembled WGS sequence"/>
</dbReference>
<dbReference type="Gene3D" id="3.60.21.10">
    <property type="match status" value="1"/>
</dbReference>
<dbReference type="PANTHER" id="PTHR12905">
    <property type="entry name" value="METALLOPHOSPHOESTERASE"/>
    <property type="match status" value="1"/>
</dbReference>
<dbReference type="GO" id="GO:0016787">
    <property type="term" value="F:hydrolase activity"/>
    <property type="evidence" value="ECO:0007669"/>
    <property type="project" value="InterPro"/>
</dbReference>
<keyword evidence="3" id="KW-1185">Reference proteome</keyword>
<dbReference type="InterPro" id="IPR051693">
    <property type="entry name" value="UPF0046_metallophosphoest"/>
</dbReference>
<reference evidence="2 3" key="1">
    <citation type="journal article" date="2020" name="Genome Biol. Evol.">
        <title>A new high-quality draft genome assembly of the Chinese cordyceps Ophiocordyceps sinensis.</title>
        <authorList>
            <person name="Shu R."/>
            <person name="Zhang J."/>
            <person name="Meng Q."/>
            <person name="Zhang H."/>
            <person name="Zhou G."/>
            <person name="Li M."/>
            <person name="Wu P."/>
            <person name="Zhao Y."/>
            <person name="Chen C."/>
            <person name="Qin Q."/>
        </authorList>
    </citation>
    <scope>NUCLEOTIDE SEQUENCE [LARGE SCALE GENOMIC DNA]</scope>
    <source>
        <strain evidence="2 3">IOZ07</strain>
    </source>
</reference>
<evidence type="ECO:0000259" key="1">
    <source>
        <dbReference type="Pfam" id="PF00149"/>
    </source>
</evidence>
<dbReference type="OrthoDB" id="630188at2759"/>